<feature type="region of interest" description="Disordered" evidence="1">
    <location>
        <begin position="45"/>
        <end position="71"/>
    </location>
</feature>
<proteinExistence type="predicted"/>
<evidence type="ECO:0000313" key="2">
    <source>
        <dbReference type="EMBL" id="VTZ63377.1"/>
    </source>
</evidence>
<evidence type="ECO:0000256" key="1">
    <source>
        <dbReference type="SAM" id="MobiDB-lite"/>
    </source>
</evidence>
<name>A0A508X1K5_9HYPH</name>
<gene>
    <name evidence="2" type="ORF">EMEDMD4_50054</name>
</gene>
<dbReference type="AlphaFoldDB" id="A0A508X1K5"/>
<reference evidence="2" key="1">
    <citation type="submission" date="2019-06" db="EMBL/GenBank/DDBJ databases">
        <authorList>
            <person name="Le Quere A."/>
            <person name="Colella S."/>
        </authorList>
    </citation>
    <scope>NUCLEOTIDE SEQUENCE</scope>
    <source>
        <strain evidence="2">EmedicaeMD41</strain>
    </source>
</reference>
<dbReference type="EMBL" id="CABFNB010000117">
    <property type="protein sequence ID" value="VTZ63377.1"/>
    <property type="molecule type" value="Genomic_DNA"/>
</dbReference>
<dbReference type="Proteomes" id="UP000507954">
    <property type="component" value="Unassembled WGS sequence"/>
</dbReference>
<sequence>MRRSPLALAERCPAYGLLKRAACLLGRPVCSGGFYECLGYDARRPSKHSTPLEPTELFPLDRKGSNTVGKC</sequence>
<accession>A0A508X1K5</accession>
<protein>
    <submittedName>
        <fullName evidence="2">Uncharacterized protein</fullName>
    </submittedName>
</protein>
<organism evidence="2">
    <name type="scientific">Sinorhizobium medicae</name>
    <dbReference type="NCBI Taxonomy" id="110321"/>
    <lineage>
        <taxon>Bacteria</taxon>
        <taxon>Pseudomonadati</taxon>
        <taxon>Pseudomonadota</taxon>
        <taxon>Alphaproteobacteria</taxon>
        <taxon>Hyphomicrobiales</taxon>
        <taxon>Rhizobiaceae</taxon>
        <taxon>Sinorhizobium/Ensifer group</taxon>
        <taxon>Sinorhizobium</taxon>
    </lineage>
</organism>